<keyword evidence="6" id="KW-0004">4Fe-4S</keyword>
<keyword evidence="7" id="KW-0479">Metal-binding</keyword>
<dbReference type="STRING" id="281362.AT959_11165"/>
<feature type="domain" description="HhH-GPD" evidence="15">
    <location>
        <begin position="40"/>
        <end position="191"/>
    </location>
</feature>
<dbReference type="InterPro" id="IPR000445">
    <property type="entry name" value="HhH_motif"/>
</dbReference>
<keyword evidence="17" id="KW-1185">Reference proteome</keyword>
<keyword evidence="12" id="KW-0234">DNA repair</keyword>
<evidence type="ECO:0000313" key="17">
    <source>
        <dbReference type="Proteomes" id="UP000070186"/>
    </source>
</evidence>
<evidence type="ECO:0000256" key="10">
    <source>
        <dbReference type="ARBA" id="ARBA00023004"/>
    </source>
</evidence>
<dbReference type="InterPro" id="IPR003265">
    <property type="entry name" value="HhH-GPD_domain"/>
</dbReference>
<evidence type="ECO:0000256" key="6">
    <source>
        <dbReference type="ARBA" id="ARBA00022485"/>
    </source>
</evidence>
<evidence type="ECO:0000256" key="13">
    <source>
        <dbReference type="ARBA" id="ARBA00023295"/>
    </source>
</evidence>
<dbReference type="InterPro" id="IPR004035">
    <property type="entry name" value="Endouclease-III_FeS-bd_BS"/>
</dbReference>
<dbReference type="RefSeq" id="WP_066883104.1">
    <property type="nucleotide sequence ID" value="NZ_LODL01000021.1"/>
</dbReference>
<evidence type="ECO:0000256" key="9">
    <source>
        <dbReference type="ARBA" id="ARBA00022801"/>
    </source>
</evidence>
<comment type="cofactor">
    <cofactor evidence="14">
        <name>[4Fe-4S] cluster</name>
        <dbReference type="ChEBI" id="CHEBI:49883"/>
    </cofactor>
    <text evidence="14">Binds 1 [4Fe-4S] cluster.</text>
</comment>
<evidence type="ECO:0000256" key="14">
    <source>
        <dbReference type="RuleBase" id="RU365096"/>
    </source>
</evidence>
<dbReference type="GO" id="GO:0006298">
    <property type="term" value="P:mismatch repair"/>
    <property type="evidence" value="ECO:0007669"/>
    <property type="project" value="TreeGrafter"/>
</dbReference>
<proteinExistence type="inferred from homology"/>
<keyword evidence="10 14" id="KW-0408">Iron</keyword>
<dbReference type="NCBIfam" id="TIGR01084">
    <property type="entry name" value="mutY"/>
    <property type="match status" value="1"/>
</dbReference>
<name>A0A133XGA0_9RHOO</name>
<dbReference type="GO" id="GO:0034039">
    <property type="term" value="F:8-oxo-7,8-dihydroguanine DNA N-glycosylase activity"/>
    <property type="evidence" value="ECO:0007669"/>
    <property type="project" value="TreeGrafter"/>
</dbReference>
<dbReference type="Pfam" id="PF00633">
    <property type="entry name" value="HHH"/>
    <property type="match status" value="1"/>
</dbReference>
<comment type="catalytic activity">
    <reaction evidence="1 14">
        <text>Hydrolyzes free adenine bases from 7,8-dihydro-8-oxoguanine:adenine mismatched double-stranded DNA, leaving an apurinic site.</text>
        <dbReference type="EC" id="3.2.2.31"/>
    </reaction>
</comment>
<comment type="similarity">
    <text evidence="3 14">Belongs to the Nth/MutY family.</text>
</comment>
<dbReference type="InterPro" id="IPR011257">
    <property type="entry name" value="DNA_glycosylase"/>
</dbReference>
<comment type="function">
    <text evidence="2">Adenine glycosylase active on G-A mispairs. MutY also corrects error-prone DNA synthesis past GO lesions which are due to the oxidatively damaged form of guanine: 7,8-dihydro-8-oxoguanine (8-oxo-dGTP).</text>
</comment>
<dbReference type="Gene3D" id="1.10.340.30">
    <property type="entry name" value="Hypothetical protein, domain 2"/>
    <property type="match status" value="1"/>
</dbReference>
<evidence type="ECO:0000256" key="1">
    <source>
        <dbReference type="ARBA" id="ARBA00000843"/>
    </source>
</evidence>
<dbReference type="GO" id="GO:0046872">
    <property type="term" value="F:metal ion binding"/>
    <property type="evidence" value="ECO:0007669"/>
    <property type="project" value="UniProtKB-UniRule"/>
</dbReference>
<dbReference type="InterPro" id="IPR029119">
    <property type="entry name" value="MutY_C"/>
</dbReference>
<dbReference type="GO" id="GO:0051539">
    <property type="term" value="F:4 iron, 4 sulfur cluster binding"/>
    <property type="evidence" value="ECO:0007669"/>
    <property type="project" value="UniProtKB-UniRule"/>
</dbReference>
<dbReference type="SUPFAM" id="SSF55811">
    <property type="entry name" value="Nudix"/>
    <property type="match status" value="1"/>
</dbReference>
<dbReference type="PROSITE" id="PS01155">
    <property type="entry name" value="ENDONUCLEASE_III_2"/>
    <property type="match status" value="1"/>
</dbReference>
<evidence type="ECO:0000256" key="3">
    <source>
        <dbReference type="ARBA" id="ARBA00008343"/>
    </source>
</evidence>
<sequence length="345" mass="37667">MATQHSFTERLIIWQKAAGRHELPWQNTRDPYRIWLSEIMLQQTQVATVIPYYQRFLASFPDVQALAAAPIEQVIEHWAGLGYYARARNLHRCAQQIAAVHAGKFPKTAEQLAELPGIGRSTAAAIAAFAFGQRAAILDGNVKRVLCRQFGIDGFPGASAVDRSLWTLAESLLPEIEIEAYTQGLMDLGATLCTRARPRCGYCPMATDCIACRDGRQAELPTARPRAPVPERSASFVLITDGTRLLLERRPPSGLWGGLLVPPEGEVEATLARLGLQATERQPLASLKHAFTHFRLTLQPTLCTVAASTGCAEAGLEWLALDKAAEAGVPTPIRKLIRQVASARG</sequence>
<dbReference type="SUPFAM" id="SSF48150">
    <property type="entry name" value="DNA-glycosylase"/>
    <property type="match status" value="1"/>
</dbReference>
<dbReference type="GO" id="GO:0006284">
    <property type="term" value="P:base-excision repair"/>
    <property type="evidence" value="ECO:0007669"/>
    <property type="project" value="UniProtKB-UniRule"/>
</dbReference>
<dbReference type="GO" id="GO:0000701">
    <property type="term" value="F:purine-specific mismatch base pair DNA N-glycosylase activity"/>
    <property type="evidence" value="ECO:0007669"/>
    <property type="project" value="UniProtKB-EC"/>
</dbReference>
<evidence type="ECO:0000256" key="11">
    <source>
        <dbReference type="ARBA" id="ARBA00023014"/>
    </source>
</evidence>
<dbReference type="InterPro" id="IPR004036">
    <property type="entry name" value="Endonuclease-III-like_CS2"/>
</dbReference>
<protein>
    <recommendedName>
        <fullName evidence="5 14">Adenine DNA glycosylase</fullName>
        <ecNumber evidence="4 14">3.2.2.31</ecNumber>
    </recommendedName>
</protein>
<dbReference type="Gene3D" id="1.10.1670.10">
    <property type="entry name" value="Helix-hairpin-Helix base-excision DNA repair enzymes (C-terminal)"/>
    <property type="match status" value="1"/>
</dbReference>
<gene>
    <name evidence="16" type="ORF">AT959_11165</name>
</gene>
<dbReference type="GO" id="GO:0035485">
    <property type="term" value="F:adenine/guanine mispair binding"/>
    <property type="evidence" value="ECO:0007669"/>
    <property type="project" value="TreeGrafter"/>
</dbReference>
<reference evidence="16 17" key="1">
    <citation type="submission" date="2015-12" db="EMBL/GenBank/DDBJ databases">
        <title>Nitrous oxide reduction kinetics distinguish bacteria harboring typical versus atypical NosZ.</title>
        <authorList>
            <person name="Yoon S."/>
            <person name="Nissen S."/>
            <person name="Park D."/>
            <person name="Sanford R.A."/>
            <person name="Loeffler F.E."/>
        </authorList>
    </citation>
    <scope>NUCLEOTIDE SEQUENCE [LARGE SCALE GENOMIC DNA]</scope>
    <source>
        <strain evidence="16 17">ATCC BAA-841</strain>
    </source>
</reference>
<dbReference type="AlphaFoldDB" id="A0A133XGA0"/>
<evidence type="ECO:0000256" key="4">
    <source>
        <dbReference type="ARBA" id="ARBA00012045"/>
    </source>
</evidence>
<accession>A0A133XGA0</accession>
<evidence type="ECO:0000256" key="12">
    <source>
        <dbReference type="ARBA" id="ARBA00023204"/>
    </source>
</evidence>
<dbReference type="InterPro" id="IPR005760">
    <property type="entry name" value="A/G_AdeGlyc_MutY"/>
</dbReference>
<dbReference type="EC" id="3.2.2.31" evidence="4 14"/>
<dbReference type="Pfam" id="PF14815">
    <property type="entry name" value="NUDIX_4"/>
    <property type="match status" value="1"/>
</dbReference>
<dbReference type="FunFam" id="1.10.340.30:FF:000002">
    <property type="entry name" value="Adenine DNA glycosylase"/>
    <property type="match status" value="1"/>
</dbReference>
<dbReference type="InterPro" id="IPR015797">
    <property type="entry name" value="NUDIX_hydrolase-like_dom_sf"/>
</dbReference>
<dbReference type="PANTHER" id="PTHR42944:SF1">
    <property type="entry name" value="ADENINE DNA GLYCOSYLASE"/>
    <property type="match status" value="1"/>
</dbReference>
<keyword evidence="11" id="KW-0411">Iron-sulfur</keyword>
<keyword evidence="13 14" id="KW-0326">Glycosidase</keyword>
<dbReference type="Pfam" id="PF00730">
    <property type="entry name" value="HhH-GPD"/>
    <property type="match status" value="1"/>
</dbReference>
<dbReference type="CDD" id="cd00056">
    <property type="entry name" value="ENDO3c"/>
    <property type="match status" value="1"/>
</dbReference>
<evidence type="ECO:0000256" key="5">
    <source>
        <dbReference type="ARBA" id="ARBA00022023"/>
    </source>
</evidence>
<comment type="caution">
    <text evidence="16">The sequence shown here is derived from an EMBL/GenBank/DDBJ whole genome shotgun (WGS) entry which is preliminary data.</text>
</comment>
<dbReference type="InterPro" id="IPR023170">
    <property type="entry name" value="HhH_base_excis_C"/>
</dbReference>
<evidence type="ECO:0000313" key="16">
    <source>
        <dbReference type="EMBL" id="KXB29953.1"/>
    </source>
</evidence>
<evidence type="ECO:0000256" key="8">
    <source>
        <dbReference type="ARBA" id="ARBA00022763"/>
    </source>
</evidence>
<dbReference type="CDD" id="cd03431">
    <property type="entry name" value="NUDIX_DNA_Glycosylase_C-MutY"/>
    <property type="match status" value="1"/>
</dbReference>
<dbReference type="InterPro" id="IPR044298">
    <property type="entry name" value="MIG/MutY"/>
</dbReference>
<dbReference type="SMART" id="SM00478">
    <property type="entry name" value="ENDO3c"/>
    <property type="match status" value="1"/>
</dbReference>
<keyword evidence="9" id="KW-0378">Hydrolase</keyword>
<dbReference type="Proteomes" id="UP000070186">
    <property type="component" value="Unassembled WGS sequence"/>
</dbReference>
<dbReference type="PROSITE" id="PS00764">
    <property type="entry name" value="ENDONUCLEASE_III_1"/>
    <property type="match status" value="1"/>
</dbReference>
<evidence type="ECO:0000259" key="15">
    <source>
        <dbReference type="SMART" id="SM00478"/>
    </source>
</evidence>
<dbReference type="GO" id="GO:0032357">
    <property type="term" value="F:oxidized purine DNA binding"/>
    <property type="evidence" value="ECO:0007669"/>
    <property type="project" value="TreeGrafter"/>
</dbReference>
<organism evidence="16 17">
    <name type="scientific">Dechloromonas denitrificans</name>
    <dbReference type="NCBI Taxonomy" id="281362"/>
    <lineage>
        <taxon>Bacteria</taxon>
        <taxon>Pseudomonadati</taxon>
        <taxon>Pseudomonadota</taxon>
        <taxon>Betaproteobacteria</taxon>
        <taxon>Rhodocyclales</taxon>
        <taxon>Azonexaceae</taxon>
        <taxon>Dechloromonas</taxon>
    </lineage>
</organism>
<evidence type="ECO:0000256" key="7">
    <source>
        <dbReference type="ARBA" id="ARBA00022723"/>
    </source>
</evidence>
<evidence type="ECO:0000256" key="2">
    <source>
        <dbReference type="ARBA" id="ARBA00002933"/>
    </source>
</evidence>
<dbReference type="PANTHER" id="PTHR42944">
    <property type="entry name" value="ADENINE DNA GLYCOSYLASE"/>
    <property type="match status" value="1"/>
</dbReference>
<keyword evidence="8 14" id="KW-0227">DNA damage</keyword>
<dbReference type="Gene3D" id="3.90.79.10">
    <property type="entry name" value="Nucleoside Triphosphate Pyrophosphohydrolase"/>
    <property type="match status" value="1"/>
</dbReference>
<dbReference type="EMBL" id="LODL01000021">
    <property type="protein sequence ID" value="KXB29953.1"/>
    <property type="molecule type" value="Genomic_DNA"/>
</dbReference>